<evidence type="ECO:0000313" key="5">
    <source>
        <dbReference type="EMBL" id="TQN33535.1"/>
    </source>
</evidence>
<dbReference type="PROSITE" id="PS00379">
    <property type="entry name" value="CDP_ALCOHOL_P_TRANSF"/>
    <property type="match status" value="1"/>
</dbReference>
<feature type="region of interest" description="Disordered" evidence="3">
    <location>
        <begin position="176"/>
        <end position="262"/>
    </location>
</feature>
<protein>
    <submittedName>
        <fullName evidence="5">CDP-alcohol phosphatidyltransferase-like enzyme</fullName>
    </submittedName>
</protein>
<dbReference type="GO" id="GO:0016780">
    <property type="term" value="F:phosphotransferase activity, for other substituted phosphate groups"/>
    <property type="evidence" value="ECO:0007669"/>
    <property type="project" value="InterPro"/>
</dbReference>
<feature type="compositionally biased region" description="Basic and acidic residues" evidence="3">
    <location>
        <begin position="203"/>
        <end position="216"/>
    </location>
</feature>
<proteinExistence type="inferred from homology"/>
<feature type="transmembrane region" description="Helical" evidence="4">
    <location>
        <begin position="51"/>
        <end position="84"/>
    </location>
</feature>
<evidence type="ECO:0000256" key="4">
    <source>
        <dbReference type="SAM" id="Phobius"/>
    </source>
</evidence>
<keyword evidence="4" id="KW-0472">Membrane</keyword>
<keyword evidence="4" id="KW-1133">Transmembrane helix</keyword>
<gene>
    <name evidence="5" type="ORF">FHX37_3557</name>
</gene>
<comment type="caution">
    <text evidence="5">The sequence shown here is derived from an EMBL/GenBank/DDBJ whole genome shotgun (WGS) entry which is preliminary data.</text>
</comment>
<dbReference type="InterPro" id="IPR000462">
    <property type="entry name" value="CDP-OH_P_trans"/>
</dbReference>
<dbReference type="Gene3D" id="1.20.120.1760">
    <property type="match status" value="1"/>
</dbReference>
<comment type="similarity">
    <text evidence="2">Belongs to the CDP-alcohol phosphatidyltransferase class-I family.</text>
</comment>
<keyword evidence="1 2" id="KW-0808">Transferase</keyword>
<dbReference type="Proteomes" id="UP000317422">
    <property type="component" value="Unassembled WGS sequence"/>
</dbReference>
<feature type="transmembrane region" description="Helical" evidence="4">
    <location>
        <begin position="133"/>
        <end position="150"/>
    </location>
</feature>
<sequence length="400" mass="43793">MNTFSLDDVRQQTYKRRDSWWTVFLVDPLAARLVRTTANRTSLTPNHLTTVALLLGLAAAACFAMVEWPWLVAGAVLFHLSFVIDCMDGKIARLKHNGSVFGSWLDYVFDRLRVLACAVALMGGQYVHTGNDVFIWAALGIVFTDMFRYLNAPQLGKVRSTMRSKLVKAIRDSENAGVERSATAAGQRLSTRLQGQQDEETELHDAEPEDAPRSRADGTAPAPVDDSVPESPAPLTHDNGTGHTGVENAPDAPNAPEEELTGPSAHQRVLEMQATELQRSFNSRFPWYWRLRTALRDRRIRPHLFSGIEFQMGTFIVAPLVGTVSAVGMLVVVAASAVLMLGFELLLVYKLWLSTREFSRILAGIEADTAAALDAEGEGGPEAAESTDSAVPRQFATPNG</sequence>
<dbReference type="InterPro" id="IPR048254">
    <property type="entry name" value="CDP_ALCOHOL_P_TRANSF_CS"/>
</dbReference>
<dbReference type="OrthoDB" id="269185at2"/>
<feature type="transmembrane region" description="Helical" evidence="4">
    <location>
        <begin position="327"/>
        <end position="352"/>
    </location>
</feature>
<evidence type="ECO:0000256" key="1">
    <source>
        <dbReference type="ARBA" id="ARBA00022679"/>
    </source>
</evidence>
<evidence type="ECO:0000256" key="3">
    <source>
        <dbReference type="SAM" id="MobiDB-lite"/>
    </source>
</evidence>
<evidence type="ECO:0000256" key="2">
    <source>
        <dbReference type="RuleBase" id="RU003750"/>
    </source>
</evidence>
<feature type="transmembrane region" description="Helical" evidence="4">
    <location>
        <begin position="300"/>
        <end position="321"/>
    </location>
</feature>
<dbReference type="RefSeq" id="WP_141924885.1">
    <property type="nucleotide sequence ID" value="NZ_VFQC01000001.1"/>
</dbReference>
<dbReference type="Pfam" id="PF01066">
    <property type="entry name" value="CDP-OH_P_transf"/>
    <property type="match status" value="1"/>
</dbReference>
<evidence type="ECO:0000313" key="6">
    <source>
        <dbReference type="Proteomes" id="UP000317422"/>
    </source>
</evidence>
<name>A0A543NNY8_9ACTN</name>
<keyword evidence="4" id="KW-0812">Transmembrane</keyword>
<accession>A0A543NNY8</accession>
<dbReference type="GO" id="GO:0008654">
    <property type="term" value="P:phospholipid biosynthetic process"/>
    <property type="evidence" value="ECO:0007669"/>
    <property type="project" value="InterPro"/>
</dbReference>
<keyword evidence="6" id="KW-1185">Reference proteome</keyword>
<dbReference type="AlphaFoldDB" id="A0A543NNY8"/>
<dbReference type="GO" id="GO:0016020">
    <property type="term" value="C:membrane"/>
    <property type="evidence" value="ECO:0007669"/>
    <property type="project" value="InterPro"/>
</dbReference>
<feature type="region of interest" description="Disordered" evidence="3">
    <location>
        <begin position="374"/>
        <end position="400"/>
    </location>
</feature>
<organism evidence="5 6">
    <name type="scientific">Haloactinospora alba</name>
    <dbReference type="NCBI Taxonomy" id="405555"/>
    <lineage>
        <taxon>Bacteria</taxon>
        <taxon>Bacillati</taxon>
        <taxon>Actinomycetota</taxon>
        <taxon>Actinomycetes</taxon>
        <taxon>Streptosporangiales</taxon>
        <taxon>Nocardiopsidaceae</taxon>
        <taxon>Haloactinospora</taxon>
    </lineage>
</organism>
<reference evidence="5 6" key="1">
    <citation type="submission" date="2019-06" db="EMBL/GenBank/DDBJ databases">
        <title>Sequencing the genomes of 1000 actinobacteria strains.</title>
        <authorList>
            <person name="Klenk H.-P."/>
        </authorList>
    </citation>
    <scope>NUCLEOTIDE SEQUENCE [LARGE SCALE GENOMIC DNA]</scope>
    <source>
        <strain evidence="5 6">DSM 45015</strain>
    </source>
</reference>
<dbReference type="InterPro" id="IPR043130">
    <property type="entry name" value="CDP-OH_PTrfase_TM_dom"/>
</dbReference>
<dbReference type="EMBL" id="VFQC01000001">
    <property type="protein sequence ID" value="TQN33535.1"/>
    <property type="molecule type" value="Genomic_DNA"/>
</dbReference>